<dbReference type="Proteomes" id="UP000823399">
    <property type="component" value="Unassembled WGS sequence"/>
</dbReference>
<dbReference type="RefSeq" id="XP_041292481.1">
    <property type="nucleotide sequence ID" value="XM_041437383.1"/>
</dbReference>
<proteinExistence type="predicted"/>
<dbReference type="AlphaFoldDB" id="A0A9P7JTT6"/>
<protein>
    <submittedName>
        <fullName evidence="2">Uncharacterized protein</fullName>
    </submittedName>
</protein>
<keyword evidence="1" id="KW-1133">Transmembrane helix</keyword>
<feature type="non-terminal residue" evidence="2">
    <location>
        <position position="93"/>
    </location>
</feature>
<keyword evidence="1" id="KW-0472">Membrane</keyword>
<organism evidence="2 3">
    <name type="scientific">Suillus discolor</name>
    <dbReference type="NCBI Taxonomy" id="1912936"/>
    <lineage>
        <taxon>Eukaryota</taxon>
        <taxon>Fungi</taxon>
        <taxon>Dikarya</taxon>
        <taxon>Basidiomycota</taxon>
        <taxon>Agaricomycotina</taxon>
        <taxon>Agaricomycetes</taxon>
        <taxon>Agaricomycetidae</taxon>
        <taxon>Boletales</taxon>
        <taxon>Suillineae</taxon>
        <taxon>Suillaceae</taxon>
        <taxon>Suillus</taxon>
    </lineage>
</organism>
<keyword evidence="3" id="KW-1185">Reference proteome</keyword>
<evidence type="ECO:0000313" key="3">
    <source>
        <dbReference type="Proteomes" id="UP000823399"/>
    </source>
</evidence>
<comment type="caution">
    <text evidence="2">The sequence shown here is derived from an EMBL/GenBank/DDBJ whole genome shotgun (WGS) entry which is preliminary data.</text>
</comment>
<accession>A0A9P7JTT6</accession>
<evidence type="ECO:0000313" key="2">
    <source>
        <dbReference type="EMBL" id="KAG2107883.1"/>
    </source>
</evidence>
<feature type="transmembrane region" description="Helical" evidence="1">
    <location>
        <begin position="62"/>
        <end position="81"/>
    </location>
</feature>
<keyword evidence="1" id="KW-0812">Transmembrane</keyword>
<dbReference type="GeneID" id="64699642"/>
<dbReference type="EMBL" id="JABBWM010000029">
    <property type="protein sequence ID" value="KAG2107883.1"/>
    <property type="molecule type" value="Genomic_DNA"/>
</dbReference>
<gene>
    <name evidence="2" type="ORF">F5147DRAFT_695581</name>
</gene>
<sequence>MLLGVLIFLPYTSGPSTDVSDAWMPTFGEEIFGDCPRSYVSSEEHSSLTFDTSGHQDFFDGFFSSMFLTGGICLIFSSSVVHSFTRHAPGVVT</sequence>
<name>A0A9P7JTT6_9AGAM</name>
<evidence type="ECO:0000256" key="1">
    <source>
        <dbReference type="SAM" id="Phobius"/>
    </source>
</evidence>
<reference evidence="2" key="1">
    <citation type="journal article" date="2020" name="New Phytol.">
        <title>Comparative genomics reveals dynamic genome evolution in host specialist ectomycorrhizal fungi.</title>
        <authorList>
            <person name="Lofgren L.A."/>
            <person name="Nguyen N.H."/>
            <person name="Vilgalys R."/>
            <person name="Ruytinx J."/>
            <person name="Liao H.L."/>
            <person name="Branco S."/>
            <person name="Kuo A."/>
            <person name="LaButti K."/>
            <person name="Lipzen A."/>
            <person name="Andreopoulos W."/>
            <person name="Pangilinan J."/>
            <person name="Riley R."/>
            <person name="Hundley H."/>
            <person name="Na H."/>
            <person name="Barry K."/>
            <person name="Grigoriev I.V."/>
            <person name="Stajich J.E."/>
            <person name="Kennedy P.G."/>
        </authorList>
    </citation>
    <scope>NUCLEOTIDE SEQUENCE</scope>
    <source>
        <strain evidence="2">FC423</strain>
    </source>
</reference>